<feature type="compositionally biased region" description="Low complexity" evidence="1">
    <location>
        <begin position="55"/>
        <end position="68"/>
    </location>
</feature>
<reference evidence="2" key="1">
    <citation type="submission" date="2018-06" db="EMBL/GenBank/DDBJ databases">
        <authorList>
            <person name="Zhirakovskaya E."/>
        </authorList>
    </citation>
    <scope>NUCLEOTIDE SEQUENCE</scope>
</reference>
<gene>
    <name evidence="2" type="ORF">MNBD_CHLOROFLEXI01-3221</name>
</gene>
<dbReference type="EMBL" id="UOEU01000837">
    <property type="protein sequence ID" value="VAW41311.1"/>
    <property type="molecule type" value="Genomic_DNA"/>
</dbReference>
<dbReference type="Gene3D" id="3.20.20.80">
    <property type="entry name" value="Glycosidases"/>
    <property type="match status" value="1"/>
</dbReference>
<organism evidence="2">
    <name type="scientific">hydrothermal vent metagenome</name>
    <dbReference type="NCBI Taxonomy" id="652676"/>
    <lineage>
        <taxon>unclassified sequences</taxon>
        <taxon>metagenomes</taxon>
        <taxon>ecological metagenomes</taxon>
    </lineage>
</organism>
<proteinExistence type="predicted"/>
<dbReference type="SUPFAM" id="SSF51445">
    <property type="entry name" value="(Trans)glycosidases"/>
    <property type="match status" value="1"/>
</dbReference>
<evidence type="ECO:0000256" key="1">
    <source>
        <dbReference type="SAM" id="MobiDB-lite"/>
    </source>
</evidence>
<evidence type="ECO:0000313" key="2">
    <source>
        <dbReference type="EMBL" id="VAW41311.1"/>
    </source>
</evidence>
<sequence>MVNKTCQVFFKLLLWVTAVTACQTPPTPTPTIATSTGAAISQAIETPLPPPTGYPPAASQPAASAVPNSYPVGSPTATAERIFTPMPLAPAGSSELFLPFVQGPAAPTATLVPPTATPSPTPIPTVDFTAVRNELAAQGLALAPVKIGFHTGIGGNSAGLEEWMRALDAAGIPFFLKSVDNAQPLFFAQELMKQSGVPHVLVYRKAAGGNENYDWDVPNYALPAEQAAEIHWQKHRDAFPPELDPSLVWLETVNEIDKNVAEWLGQFALKTAELAMNDGFRWAAFGWASGEPEPEHWQTPSMLAFLRLAGDNPDKLAIALHEYSYVLDNIGDQYPYKIGRFQRLFQIADEYGIPRPTVLITEWGWVYQEVPSPAQAIQDIAWASRLYAPYPQVKGAAIWFLGGGFGEIANLAQQLIEPVTDYSLQNYFTAPLLPAQAPIQPETTQP</sequence>
<protein>
    <submittedName>
        <fullName evidence="2">Uncharacterized protein</fullName>
    </submittedName>
</protein>
<feature type="region of interest" description="Disordered" evidence="1">
    <location>
        <begin position="44"/>
        <end position="68"/>
    </location>
</feature>
<name>A0A3B0VEG6_9ZZZZ</name>
<accession>A0A3B0VEG6</accession>
<dbReference type="AlphaFoldDB" id="A0A3B0VEG6"/>
<dbReference type="PROSITE" id="PS51257">
    <property type="entry name" value="PROKAR_LIPOPROTEIN"/>
    <property type="match status" value="1"/>
</dbReference>
<dbReference type="InterPro" id="IPR017853">
    <property type="entry name" value="GH"/>
</dbReference>